<dbReference type="InterPro" id="IPR001647">
    <property type="entry name" value="HTH_TetR"/>
</dbReference>
<dbReference type="InterPro" id="IPR003012">
    <property type="entry name" value="Tet_transcr_reg_TetR"/>
</dbReference>
<name>A0A7W9GU76_9ACTN</name>
<dbReference type="GO" id="GO:0045892">
    <property type="term" value="P:negative regulation of DNA-templated transcription"/>
    <property type="evidence" value="ECO:0007669"/>
    <property type="project" value="InterPro"/>
</dbReference>
<dbReference type="InterPro" id="IPR050109">
    <property type="entry name" value="HTH-type_TetR-like_transc_reg"/>
</dbReference>
<dbReference type="Proteomes" id="UP000542813">
    <property type="component" value="Unassembled WGS sequence"/>
</dbReference>
<evidence type="ECO:0000259" key="6">
    <source>
        <dbReference type="PROSITE" id="PS50977"/>
    </source>
</evidence>
<evidence type="ECO:0000256" key="4">
    <source>
        <dbReference type="ARBA" id="ARBA00023163"/>
    </source>
</evidence>
<dbReference type="GO" id="GO:0046677">
    <property type="term" value="P:response to antibiotic"/>
    <property type="evidence" value="ECO:0007669"/>
    <property type="project" value="InterPro"/>
</dbReference>
<dbReference type="GO" id="GO:0003700">
    <property type="term" value="F:DNA-binding transcription factor activity"/>
    <property type="evidence" value="ECO:0007669"/>
    <property type="project" value="TreeGrafter"/>
</dbReference>
<dbReference type="GO" id="GO:0000976">
    <property type="term" value="F:transcription cis-regulatory region binding"/>
    <property type="evidence" value="ECO:0007669"/>
    <property type="project" value="TreeGrafter"/>
</dbReference>
<evidence type="ECO:0000313" key="7">
    <source>
        <dbReference type="EMBL" id="MBB5790158.1"/>
    </source>
</evidence>
<protein>
    <submittedName>
        <fullName evidence="7">AcrR family transcriptional regulator</fullName>
    </submittedName>
</protein>
<dbReference type="RefSeq" id="WP_184826016.1">
    <property type="nucleotide sequence ID" value="NZ_JACHMM010000001.1"/>
</dbReference>
<dbReference type="PANTHER" id="PTHR30055">
    <property type="entry name" value="HTH-TYPE TRANSCRIPTIONAL REGULATOR RUTR"/>
    <property type="match status" value="1"/>
</dbReference>
<dbReference type="SUPFAM" id="SSF48498">
    <property type="entry name" value="Tetracyclin repressor-like, C-terminal domain"/>
    <property type="match status" value="1"/>
</dbReference>
<dbReference type="SUPFAM" id="SSF46689">
    <property type="entry name" value="Homeodomain-like"/>
    <property type="match status" value="1"/>
</dbReference>
<dbReference type="Pfam" id="PF00440">
    <property type="entry name" value="TetR_N"/>
    <property type="match status" value="1"/>
</dbReference>
<accession>A0A7W9GU76</accession>
<dbReference type="AlphaFoldDB" id="A0A7W9GU76"/>
<evidence type="ECO:0000256" key="3">
    <source>
        <dbReference type="ARBA" id="ARBA00023125"/>
    </source>
</evidence>
<sequence length="220" mass="23197">MRERIPLNRERVVTAAVAVADQKGAAGVTMRAVAGQLGVEAMSLYNHVAGREDILDGMVDAVFAEIDLPVASPGAGGDWAAAMRSRAGSARAALRRHPWAVGLMDSRSTPGPSTLRHHDAVLGALRAGGFSPVLAARAISLIDSYVYGFVLQELSLPYTGAAELDQIAGQLLRDLPAAEYPHLAEVTVAYAGRPDFDQAAEFEYGLALVLGALHPDEART</sequence>
<dbReference type="PANTHER" id="PTHR30055:SF151">
    <property type="entry name" value="TRANSCRIPTIONAL REGULATORY PROTEIN"/>
    <property type="match status" value="1"/>
</dbReference>
<evidence type="ECO:0000256" key="5">
    <source>
        <dbReference type="PROSITE-ProRule" id="PRU00335"/>
    </source>
</evidence>
<dbReference type="InterPro" id="IPR004111">
    <property type="entry name" value="Repressor_TetR_C"/>
</dbReference>
<keyword evidence="4" id="KW-0804">Transcription</keyword>
<keyword evidence="3 5" id="KW-0238">DNA-binding</keyword>
<evidence type="ECO:0000256" key="2">
    <source>
        <dbReference type="ARBA" id="ARBA00023015"/>
    </source>
</evidence>
<keyword evidence="8" id="KW-1185">Reference proteome</keyword>
<dbReference type="EMBL" id="JACHMM010000001">
    <property type="protein sequence ID" value="MBB5790158.1"/>
    <property type="molecule type" value="Genomic_DNA"/>
</dbReference>
<dbReference type="Gene3D" id="1.10.10.60">
    <property type="entry name" value="Homeodomain-like"/>
    <property type="match status" value="1"/>
</dbReference>
<comment type="caution">
    <text evidence="7">The sequence shown here is derived from an EMBL/GenBank/DDBJ whole genome shotgun (WGS) entry which is preliminary data.</text>
</comment>
<organism evidence="7 8">
    <name type="scientific">Jiangella mangrovi</name>
    <dbReference type="NCBI Taxonomy" id="1524084"/>
    <lineage>
        <taxon>Bacteria</taxon>
        <taxon>Bacillati</taxon>
        <taxon>Actinomycetota</taxon>
        <taxon>Actinomycetes</taxon>
        <taxon>Jiangellales</taxon>
        <taxon>Jiangellaceae</taxon>
        <taxon>Jiangella</taxon>
    </lineage>
</organism>
<evidence type="ECO:0000313" key="8">
    <source>
        <dbReference type="Proteomes" id="UP000542813"/>
    </source>
</evidence>
<keyword evidence="1" id="KW-0678">Repressor</keyword>
<dbReference type="PRINTS" id="PR00400">
    <property type="entry name" value="TETREPRESSOR"/>
</dbReference>
<keyword evidence="2" id="KW-0805">Transcription regulation</keyword>
<evidence type="ECO:0000256" key="1">
    <source>
        <dbReference type="ARBA" id="ARBA00022491"/>
    </source>
</evidence>
<feature type="DNA-binding region" description="H-T-H motif" evidence="5">
    <location>
        <begin position="29"/>
        <end position="48"/>
    </location>
</feature>
<dbReference type="Gene3D" id="1.10.357.10">
    <property type="entry name" value="Tetracycline Repressor, domain 2"/>
    <property type="match status" value="1"/>
</dbReference>
<feature type="domain" description="HTH tetR-type" evidence="6">
    <location>
        <begin position="6"/>
        <end position="66"/>
    </location>
</feature>
<gene>
    <name evidence="7" type="ORF">HD601_004733</name>
</gene>
<dbReference type="Pfam" id="PF02909">
    <property type="entry name" value="TetR_C_1"/>
    <property type="match status" value="1"/>
</dbReference>
<dbReference type="InterPro" id="IPR009057">
    <property type="entry name" value="Homeodomain-like_sf"/>
</dbReference>
<dbReference type="PROSITE" id="PS50977">
    <property type="entry name" value="HTH_TETR_2"/>
    <property type="match status" value="1"/>
</dbReference>
<proteinExistence type="predicted"/>
<reference evidence="7 8" key="1">
    <citation type="submission" date="2020-08" db="EMBL/GenBank/DDBJ databases">
        <title>Sequencing the genomes of 1000 actinobacteria strains.</title>
        <authorList>
            <person name="Klenk H.-P."/>
        </authorList>
    </citation>
    <scope>NUCLEOTIDE SEQUENCE [LARGE SCALE GENOMIC DNA]</scope>
    <source>
        <strain evidence="7 8">DSM 102122</strain>
    </source>
</reference>
<dbReference type="InterPro" id="IPR036271">
    <property type="entry name" value="Tet_transcr_reg_TetR-rel_C_sf"/>
</dbReference>